<name>A0ABP0TMG3_9BRYO</name>
<evidence type="ECO:0000313" key="3">
    <source>
        <dbReference type="EMBL" id="CAK9199681.1"/>
    </source>
</evidence>
<reference evidence="3" key="1">
    <citation type="submission" date="2024-02" db="EMBL/GenBank/DDBJ databases">
        <authorList>
            <consortium name="ELIXIR-Norway"/>
            <consortium name="Elixir Norway"/>
        </authorList>
    </citation>
    <scope>NUCLEOTIDE SEQUENCE</scope>
</reference>
<proteinExistence type="predicted"/>
<evidence type="ECO:0000256" key="1">
    <source>
        <dbReference type="SAM" id="MobiDB-lite"/>
    </source>
</evidence>
<keyword evidence="4" id="KW-1185">Reference proteome</keyword>
<gene>
    <name evidence="3" type="ORF">CSSPTR1EN2_LOCUS5058</name>
</gene>
<dbReference type="InterPro" id="IPR045040">
    <property type="entry name" value="PORR_fam"/>
</dbReference>
<accession>A0ABP0TMG3</accession>
<feature type="domain" description="PORR" evidence="2">
    <location>
        <begin position="178"/>
        <end position="524"/>
    </location>
</feature>
<dbReference type="Proteomes" id="UP001497512">
    <property type="component" value="Chromosome 12"/>
</dbReference>
<evidence type="ECO:0000259" key="2">
    <source>
        <dbReference type="Pfam" id="PF11955"/>
    </source>
</evidence>
<feature type="region of interest" description="Disordered" evidence="1">
    <location>
        <begin position="135"/>
        <end position="164"/>
    </location>
</feature>
<dbReference type="Pfam" id="PF11955">
    <property type="entry name" value="PORR"/>
    <property type="match status" value="1"/>
</dbReference>
<organism evidence="3 4">
    <name type="scientific">Sphagnum troendelagicum</name>
    <dbReference type="NCBI Taxonomy" id="128251"/>
    <lineage>
        <taxon>Eukaryota</taxon>
        <taxon>Viridiplantae</taxon>
        <taxon>Streptophyta</taxon>
        <taxon>Embryophyta</taxon>
        <taxon>Bryophyta</taxon>
        <taxon>Sphagnophytina</taxon>
        <taxon>Sphagnopsida</taxon>
        <taxon>Sphagnales</taxon>
        <taxon>Sphagnaceae</taxon>
        <taxon>Sphagnum</taxon>
    </lineage>
</organism>
<protein>
    <recommendedName>
        <fullName evidence="2">PORR domain-containing protein</fullName>
    </recommendedName>
</protein>
<dbReference type="PANTHER" id="PTHR31476:SF4">
    <property type="entry name" value="PROTEIN WHAT'S THIS FACTOR 1 HOMOLOG, CHLOROPLASTIC"/>
    <property type="match status" value="1"/>
</dbReference>
<evidence type="ECO:0000313" key="4">
    <source>
        <dbReference type="Proteomes" id="UP001497512"/>
    </source>
</evidence>
<dbReference type="EMBL" id="OZ019904">
    <property type="protein sequence ID" value="CAK9199681.1"/>
    <property type="molecule type" value="Genomic_DNA"/>
</dbReference>
<sequence length="539" mass="62304">MMAVAAVRGSCCWRRRAWEGRLLLPEVIVAFFRQQQLLMNKEAASNHNCKCHGVRASLTGEDFAYGCFAAAAAGEKELVKQSLPVHRLGLGFMDSSCTYWSSRFRTMEERLGTHLQQQLSHGYCSIRHLVTEYSAEETEDDSSAEEDESEESESETSRSKQWPTGKLYPTSIRIREIKEHDYDDIMEREKKLKMAWRIKDLLVKQPQWSMTLLELGKNRDDIGFPRKKQFLSFLKRLPAIFQVEEVEDEDNARMLLLSTHFHLTPEAEALCKEECRIQEQMKPELVDKLRKLLMMSSSRQLALGKVAHLAQALGLPADFRKALVHQYPQYFRVVEIAEVSPEEGPVLELVQWNNELAITAADKKLQEMMSQSSSGAVPRLEIRLPKRYHLSNKDKWVVYKFHELEAPTPYEDSSKLHPASAEAEKRAVLTVQEVLSLTLEKRIVVDHLTHFRKEFKLSNQIRGMLLRHPEYFYVSRKGARETVFLRDAFEGIHRPGQRQERFLRDKHPLVLVKEKFAALMQVKRRIAPATDAQIHVFGS</sequence>
<dbReference type="PANTHER" id="PTHR31476">
    <property type="entry name" value="PROTEIN WHAT'S THIS FACTOR 1 HOMOLOG, CHLOROPLASTIC"/>
    <property type="match status" value="1"/>
</dbReference>
<dbReference type="InterPro" id="IPR021099">
    <property type="entry name" value="PORR_domain"/>
</dbReference>
<feature type="compositionally biased region" description="Acidic residues" evidence="1">
    <location>
        <begin position="135"/>
        <end position="154"/>
    </location>
</feature>